<dbReference type="Proteomes" id="UP000829384">
    <property type="component" value="Unassembled WGS sequence"/>
</dbReference>
<proteinExistence type="predicted"/>
<protein>
    <submittedName>
        <fullName evidence="1">Anti-sigma factor</fullName>
    </submittedName>
</protein>
<keyword evidence="2" id="KW-1185">Reference proteome</keyword>
<sequence>MSLSSDPRETTLQLLIANAPKELAPEQDLWQGIEKRMDKPLQFTFAPAQARPKQGAQWAIAATVLLAMFFGFNHLNPEKALLSGPEQIASQQTGDEHALQTLLSQIAQTHQTQVANLTQTPATVVWQTSRFSAPLEQGLVELRQAGEQIFQALQANPTDKQLWQLWLWVQQRELDLLQQSQKLSIQNSTQGNSI</sequence>
<dbReference type="EMBL" id="JACSDI010000001">
    <property type="protein sequence ID" value="MCG9963064.1"/>
    <property type="molecule type" value="Genomic_DNA"/>
</dbReference>
<name>A0ABS9QS04_9GAMM</name>
<dbReference type="RefSeq" id="WP_240129764.1">
    <property type="nucleotide sequence ID" value="NZ_JACSDI010000001.1"/>
</dbReference>
<gene>
    <name evidence="1" type="ORF">H9J30_03865</name>
</gene>
<accession>A0ABS9QS04</accession>
<evidence type="ECO:0000313" key="2">
    <source>
        <dbReference type="Proteomes" id="UP000829384"/>
    </source>
</evidence>
<reference evidence="1 2" key="1">
    <citation type="submission" date="2020-08" db="EMBL/GenBank/DDBJ databases">
        <title>Whole genome sequence of Shewanella sp strain PS-2.</title>
        <authorList>
            <person name="Das S.K."/>
        </authorList>
    </citation>
    <scope>NUCLEOTIDE SEQUENCE [LARGE SCALE GENOMIC DNA]</scope>
    <source>
        <strain evidence="1 2">PS-2</strain>
    </source>
</reference>
<comment type="caution">
    <text evidence="1">The sequence shown here is derived from an EMBL/GenBank/DDBJ whole genome shotgun (WGS) entry which is preliminary data.</text>
</comment>
<organism evidence="1 2">
    <name type="scientific">Shewanella cutis</name>
    <dbReference type="NCBI Taxonomy" id="2766780"/>
    <lineage>
        <taxon>Bacteria</taxon>
        <taxon>Pseudomonadati</taxon>
        <taxon>Pseudomonadota</taxon>
        <taxon>Gammaproteobacteria</taxon>
        <taxon>Alteromonadales</taxon>
        <taxon>Shewanellaceae</taxon>
        <taxon>Shewanella</taxon>
    </lineage>
</organism>
<evidence type="ECO:0000313" key="1">
    <source>
        <dbReference type="EMBL" id="MCG9963064.1"/>
    </source>
</evidence>